<evidence type="ECO:0000256" key="18">
    <source>
        <dbReference type="SAM" id="MobiDB-lite"/>
    </source>
</evidence>
<feature type="coiled-coil region" evidence="17">
    <location>
        <begin position="439"/>
        <end position="484"/>
    </location>
</feature>
<dbReference type="GO" id="GO:0004706">
    <property type="term" value="F:JUN kinase kinase kinase activity"/>
    <property type="evidence" value="ECO:0007669"/>
    <property type="project" value="TreeGrafter"/>
</dbReference>
<keyword evidence="8 14" id="KW-0547">Nucleotide-binding</keyword>
<keyword evidence="5" id="KW-0723">Serine/threonine-protein kinase</keyword>
<dbReference type="InterPro" id="IPR001245">
    <property type="entry name" value="Ser-Thr/Tyr_kinase_cat_dom"/>
</dbReference>
<dbReference type="PANTHER" id="PTHR44329:SF35">
    <property type="entry name" value="MITOGEN-ACTIVATED PROTEIN KINASE KINASE KINASE 9"/>
    <property type="match status" value="1"/>
</dbReference>
<dbReference type="InterPro" id="IPR036028">
    <property type="entry name" value="SH3-like_dom_sf"/>
</dbReference>
<feature type="region of interest" description="Disordered" evidence="18">
    <location>
        <begin position="891"/>
        <end position="925"/>
    </location>
</feature>
<protein>
    <recommendedName>
        <fullName evidence="3">mitogen-activated protein kinase kinase kinase</fullName>
        <ecNumber evidence="3">2.7.11.25</ecNumber>
    </recommendedName>
</protein>
<feature type="region of interest" description="Disordered" evidence="18">
    <location>
        <begin position="1087"/>
        <end position="1110"/>
    </location>
</feature>
<feature type="domain" description="SH3" evidence="19">
    <location>
        <begin position="56"/>
        <end position="120"/>
    </location>
</feature>
<keyword evidence="21" id="KW-1185">Reference proteome</keyword>
<evidence type="ECO:0000313" key="22">
    <source>
        <dbReference type="RefSeq" id="XP_038864703.1"/>
    </source>
</evidence>
<dbReference type="InterPro" id="IPR016231">
    <property type="entry name" value="MLK1-4"/>
</dbReference>
<dbReference type="GO" id="GO:0005524">
    <property type="term" value="F:ATP binding"/>
    <property type="evidence" value="ECO:0007669"/>
    <property type="project" value="UniProtKB-UniRule"/>
</dbReference>
<dbReference type="InterPro" id="IPR000719">
    <property type="entry name" value="Prot_kinase_dom"/>
</dbReference>
<evidence type="ECO:0000256" key="5">
    <source>
        <dbReference type="ARBA" id="ARBA00022527"/>
    </source>
</evidence>
<evidence type="ECO:0000256" key="17">
    <source>
        <dbReference type="SAM" id="Coils"/>
    </source>
</evidence>
<evidence type="ECO:0000256" key="14">
    <source>
        <dbReference type="PIRSR" id="PIRSR000556-2"/>
    </source>
</evidence>
<evidence type="ECO:0000256" key="1">
    <source>
        <dbReference type="ARBA" id="ARBA00001946"/>
    </source>
</evidence>
<evidence type="ECO:0000256" key="11">
    <source>
        <dbReference type="ARBA" id="ARBA00047559"/>
    </source>
</evidence>
<dbReference type="CTD" id="4293"/>
<sequence>MDASKPAFDNSPSPSGRYVSSPPDGVETEAFCWPENDTVAGTVGVDAPASGPGGPDLSGYWTAVFDYDAGAEDELSLRKGDLVEVLSKDSLVSGDEGWWTGLIEDRVGIFPSNYVSIGNGISEKIRDRDTSVKKYSDYAVPSLHLLEVDFSELTLEEIIGVGGFGKVYRAMWRGAEVAVKAARRDPDEEEGQILESVRQEAKLFAMLHHPNIMALLGVCLQEPTLCLVMEFARGGPLNRALSGKRIPPCTLVDWAVQIARAMHYLHCEAIVPVIHRDLKSSNILILEKVEMEDLTNKTLKITDFGLAREWHRTTKMSAAGTYAWMAPEVIRSSTFSKGSDVWSYGVLLWELLTGEVPFRGIDCLAVAYGVAMNKLSLPIPSTCPEPFARLMEDCWSPDPHLRPLFTSILDQLTTIEESGFFEMPVESFHSLQDDWKMEIQEMFDQLRVKEKELRSWEEELSRAALQQKSQEEELRRREQELAEREIHILERELNVIIHQLYQEKPRVESRQGKFRRSRLKLKDGNRISLPSDFQHKITVQASPSHDRCRSLLGSLSSPPTSPQAPLLPRLRAIQLTPGGEGCKGWGRLDEEEEKRGSRKKGRIKGSHREHSDDESIKVPQEGNRQRSCSAPNLRRSPRHSPAIPGVPSLTEMENEDCCYTTDPAGGANASPSQSYLCIPFHREGPVADGNAGGGGEYCPSYHSTPAPDTPPSRKSQAGRGRSELVLLGCGALLAAVGLGFNMMTLAQPGTGSGSGTEGAAESSKPPRWEGFFHRTGTGGQRRSTSPPTRKLFRRGGDKESPLKHSVAPVTERVGGGLFPSSLTLLSLSSVSDCNSTRSLLRSDSEELLVYRTASPQAPVQPSVQPHTSVHPQPQHASLNPLVNTHLESFKRHPRQSLTPTHLPSVPSSSRCLHRTPSDGAIKTRCPPNYIHPFPLPVRATPETTDGGLRGLSDHVSQVPRLPDPNLVFPPTPRRRCPPERPKTLDFLVRPRPSPRVRCDVFLGQSPGRGRGAGQGNGESPAHTTSTDTPPTVEFGRDMTVLPTPLEPPTPSPRRGHSLEAPTPSPRRGHPLLTHHMEPRDMEVLATPMEPPTPCSTSPRQRGDSLLDQQDEEQCLDPTLPLCKPESQFPKCSPYRYRPGFFS</sequence>
<evidence type="ECO:0000313" key="21">
    <source>
        <dbReference type="Proteomes" id="UP000808372"/>
    </source>
</evidence>
<dbReference type="AlphaFoldDB" id="A0A8U1ERY0"/>
<comment type="catalytic activity">
    <reaction evidence="12">
        <text>L-seryl-[protein] + ATP = O-phospho-L-seryl-[protein] + ADP + H(+)</text>
        <dbReference type="Rhea" id="RHEA:17989"/>
        <dbReference type="Rhea" id="RHEA-COMP:9863"/>
        <dbReference type="Rhea" id="RHEA-COMP:11604"/>
        <dbReference type="ChEBI" id="CHEBI:15378"/>
        <dbReference type="ChEBI" id="CHEBI:29999"/>
        <dbReference type="ChEBI" id="CHEBI:30616"/>
        <dbReference type="ChEBI" id="CHEBI:83421"/>
        <dbReference type="ChEBI" id="CHEBI:456216"/>
        <dbReference type="EC" id="2.7.11.25"/>
    </reaction>
</comment>
<feature type="active site" description="Proton acceptor" evidence="13">
    <location>
        <position position="277"/>
    </location>
</feature>
<feature type="region of interest" description="Disordered" evidence="18">
    <location>
        <begin position="581"/>
        <end position="649"/>
    </location>
</feature>
<dbReference type="KEGG" id="snh:120059721"/>
<dbReference type="SMART" id="SM00220">
    <property type="entry name" value="S_TKc"/>
    <property type="match status" value="1"/>
</dbReference>
<feature type="region of interest" description="Disordered" evidence="18">
    <location>
        <begin position="857"/>
        <end position="876"/>
    </location>
</feature>
<feature type="region of interest" description="Disordered" evidence="18">
    <location>
        <begin position="541"/>
        <end position="565"/>
    </location>
</feature>
<dbReference type="InterPro" id="IPR001452">
    <property type="entry name" value="SH3_domain"/>
</dbReference>
<dbReference type="Gene3D" id="1.10.510.10">
    <property type="entry name" value="Transferase(Phosphotransferase) domain 1"/>
    <property type="match status" value="1"/>
</dbReference>
<dbReference type="CDD" id="cd12059">
    <property type="entry name" value="SH3_MLK1-3"/>
    <property type="match status" value="1"/>
</dbReference>
<evidence type="ECO:0000256" key="2">
    <source>
        <dbReference type="ARBA" id="ARBA00006529"/>
    </source>
</evidence>
<dbReference type="Proteomes" id="UP000808372">
    <property type="component" value="Chromosome 15"/>
</dbReference>
<dbReference type="InterPro" id="IPR051681">
    <property type="entry name" value="Ser/Thr_Kinases-Pseudokinases"/>
</dbReference>
<organism evidence="21 22">
    <name type="scientific">Salvelinus namaycush</name>
    <name type="common">Lake trout</name>
    <name type="synonym">Salmo namaycush</name>
    <dbReference type="NCBI Taxonomy" id="8040"/>
    <lineage>
        <taxon>Eukaryota</taxon>
        <taxon>Metazoa</taxon>
        <taxon>Chordata</taxon>
        <taxon>Craniata</taxon>
        <taxon>Vertebrata</taxon>
        <taxon>Euteleostomi</taxon>
        <taxon>Actinopterygii</taxon>
        <taxon>Neopterygii</taxon>
        <taxon>Teleostei</taxon>
        <taxon>Protacanthopterygii</taxon>
        <taxon>Salmoniformes</taxon>
        <taxon>Salmonidae</taxon>
        <taxon>Salmoninae</taxon>
        <taxon>Salvelinus</taxon>
    </lineage>
</organism>
<dbReference type="Gene3D" id="3.30.200.20">
    <property type="entry name" value="Phosphorylase Kinase, domain 1"/>
    <property type="match status" value="1"/>
</dbReference>
<evidence type="ECO:0000256" key="8">
    <source>
        <dbReference type="ARBA" id="ARBA00022741"/>
    </source>
</evidence>
<gene>
    <name evidence="22" type="primary">map3k9</name>
</gene>
<feature type="binding site" evidence="14 16">
    <location>
        <position position="180"/>
    </location>
    <ligand>
        <name>ATP</name>
        <dbReference type="ChEBI" id="CHEBI:30616"/>
    </ligand>
</feature>
<comment type="catalytic activity">
    <reaction evidence="11">
        <text>L-threonyl-[protein] + ATP = O-phospho-L-threonyl-[protein] + ADP + H(+)</text>
        <dbReference type="Rhea" id="RHEA:46608"/>
        <dbReference type="Rhea" id="RHEA-COMP:11060"/>
        <dbReference type="Rhea" id="RHEA-COMP:11605"/>
        <dbReference type="ChEBI" id="CHEBI:15378"/>
        <dbReference type="ChEBI" id="CHEBI:30013"/>
        <dbReference type="ChEBI" id="CHEBI:30616"/>
        <dbReference type="ChEBI" id="CHEBI:61977"/>
        <dbReference type="ChEBI" id="CHEBI:456216"/>
        <dbReference type="EC" id="2.7.11.25"/>
    </reaction>
</comment>
<keyword evidence="9 22" id="KW-0418">Kinase</keyword>
<dbReference type="FunFam" id="3.30.200.20:FF:000085">
    <property type="entry name" value="Mitogen-activated protein kinase kinase kinase"/>
    <property type="match status" value="1"/>
</dbReference>
<proteinExistence type="inferred from homology"/>
<dbReference type="PROSITE" id="PS00107">
    <property type="entry name" value="PROTEIN_KINASE_ATP"/>
    <property type="match status" value="1"/>
</dbReference>
<dbReference type="PROSITE" id="PS50011">
    <property type="entry name" value="PROTEIN_KINASE_DOM"/>
    <property type="match status" value="1"/>
</dbReference>
<evidence type="ECO:0000256" key="6">
    <source>
        <dbReference type="ARBA" id="ARBA00022679"/>
    </source>
</evidence>
<dbReference type="PROSITE" id="PS00108">
    <property type="entry name" value="PROTEIN_KINASE_ST"/>
    <property type="match status" value="1"/>
</dbReference>
<reference evidence="22" key="1">
    <citation type="submission" date="2025-08" db="UniProtKB">
        <authorList>
            <consortium name="RefSeq"/>
        </authorList>
    </citation>
    <scope>IDENTIFICATION</scope>
    <source>
        <tissue evidence="22">White muscle</tissue>
    </source>
</reference>
<feature type="region of interest" description="Disordered" evidence="18">
    <location>
        <begin position="749"/>
        <end position="804"/>
    </location>
</feature>
<evidence type="ECO:0000256" key="12">
    <source>
        <dbReference type="ARBA" id="ARBA00048329"/>
    </source>
</evidence>
<evidence type="ECO:0000256" key="10">
    <source>
        <dbReference type="ARBA" id="ARBA00022840"/>
    </source>
</evidence>
<keyword evidence="7" id="KW-0677">Repeat</keyword>
<feature type="compositionally biased region" description="Polar residues" evidence="18">
    <location>
        <begin position="866"/>
        <end position="876"/>
    </location>
</feature>
<keyword evidence="4 15" id="KW-0728">SH3 domain</keyword>
<feature type="compositionally biased region" description="Basic residues" evidence="18">
    <location>
        <begin position="596"/>
        <end position="605"/>
    </location>
</feature>
<feature type="region of interest" description="Disordered" evidence="18">
    <location>
        <begin position="1"/>
        <end position="28"/>
    </location>
</feature>
<dbReference type="InterPro" id="IPR017441">
    <property type="entry name" value="Protein_kinase_ATP_BS"/>
</dbReference>
<dbReference type="PRINTS" id="PR00109">
    <property type="entry name" value="TYRKINASE"/>
</dbReference>
<evidence type="ECO:0000256" key="16">
    <source>
        <dbReference type="PROSITE-ProRule" id="PRU10141"/>
    </source>
</evidence>
<dbReference type="PROSITE" id="PS50002">
    <property type="entry name" value="SH3"/>
    <property type="match status" value="1"/>
</dbReference>
<feature type="compositionally biased region" description="Polar residues" evidence="18">
    <location>
        <begin position="895"/>
        <end position="910"/>
    </location>
</feature>
<dbReference type="RefSeq" id="XP_038864703.1">
    <property type="nucleotide sequence ID" value="XM_039008775.1"/>
</dbReference>
<dbReference type="InterPro" id="IPR011009">
    <property type="entry name" value="Kinase-like_dom_sf"/>
</dbReference>
<keyword evidence="6" id="KW-0808">Transferase</keyword>
<keyword evidence="17" id="KW-0175">Coiled coil</keyword>
<feature type="region of interest" description="Disordered" evidence="18">
    <location>
        <begin position="953"/>
        <end position="1072"/>
    </location>
</feature>
<dbReference type="InterPro" id="IPR035779">
    <property type="entry name" value="MLK1-3_SH3"/>
</dbReference>
<dbReference type="SUPFAM" id="SSF56112">
    <property type="entry name" value="Protein kinase-like (PK-like)"/>
    <property type="match status" value="1"/>
</dbReference>
<dbReference type="SUPFAM" id="SSF50044">
    <property type="entry name" value="SH3-domain"/>
    <property type="match status" value="1"/>
</dbReference>
<evidence type="ECO:0000256" key="13">
    <source>
        <dbReference type="PIRSR" id="PIRSR000556-1"/>
    </source>
</evidence>
<keyword evidence="10 14" id="KW-0067">ATP-binding</keyword>
<dbReference type="PRINTS" id="PR00452">
    <property type="entry name" value="SH3DOMAIN"/>
</dbReference>
<dbReference type="PANTHER" id="PTHR44329">
    <property type="entry name" value="SERINE/THREONINE-PROTEIN KINASE TNNI3K-RELATED"/>
    <property type="match status" value="1"/>
</dbReference>
<dbReference type="EC" id="2.7.11.25" evidence="3"/>
<name>A0A8U1ERY0_SALNM</name>
<feature type="region of interest" description="Disordered" evidence="18">
    <location>
        <begin position="691"/>
        <end position="719"/>
    </location>
</feature>
<evidence type="ECO:0000256" key="4">
    <source>
        <dbReference type="ARBA" id="ARBA00022443"/>
    </source>
</evidence>
<dbReference type="PIRSF" id="PIRSF000556">
    <property type="entry name" value="MAPKKK9_11"/>
    <property type="match status" value="1"/>
</dbReference>
<comment type="similarity">
    <text evidence="2">Belongs to the protein kinase superfamily. STE Ser/Thr protein kinase family. MAP kinase kinase kinase subfamily.</text>
</comment>
<dbReference type="Pfam" id="PF07714">
    <property type="entry name" value="PK_Tyr_Ser-Thr"/>
    <property type="match status" value="1"/>
</dbReference>
<evidence type="ECO:0000259" key="19">
    <source>
        <dbReference type="PROSITE" id="PS50002"/>
    </source>
</evidence>
<comment type="cofactor">
    <cofactor evidence="1">
        <name>Mg(2+)</name>
        <dbReference type="ChEBI" id="CHEBI:18420"/>
    </cofactor>
</comment>
<evidence type="ECO:0000259" key="20">
    <source>
        <dbReference type="PROSITE" id="PS50011"/>
    </source>
</evidence>
<feature type="compositionally biased region" description="Gly residues" evidence="18">
    <location>
        <begin position="1006"/>
        <end position="1016"/>
    </location>
</feature>
<evidence type="ECO:0000256" key="9">
    <source>
        <dbReference type="ARBA" id="ARBA00022777"/>
    </source>
</evidence>
<accession>A0A8U1ERY0</accession>
<dbReference type="GeneID" id="120059721"/>
<dbReference type="FunFam" id="1.10.510.10:FF:000076">
    <property type="entry name" value="Mitogen-activated protein kinase kinase kinase"/>
    <property type="match status" value="1"/>
</dbReference>
<feature type="compositionally biased region" description="Basic and acidic residues" evidence="18">
    <location>
        <begin position="606"/>
        <end position="616"/>
    </location>
</feature>
<feature type="binding site" evidence="14">
    <location>
        <begin position="159"/>
        <end position="167"/>
    </location>
    <ligand>
        <name>ATP</name>
        <dbReference type="ChEBI" id="CHEBI:30616"/>
    </ligand>
</feature>
<dbReference type="InterPro" id="IPR008271">
    <property type="entry name" value="Ser/Thr_kinase_AS"/>
</dbReference>
<evidence type="ECO:0000256" key="3">
    <source>
        <dbReference type="ARBA" id="ARBA00012406"/>
    </source>
</evidence>
<feature type="domain" description="Protein kinase" evidence="20">
    <location>
        <begin position="153"/>
        <end position="421"/>
    </location>
</feature>
<evidence type="ECO:0000256" key="15">
    <source>
        <dbReference type="PROSITE-ProRule" id="PRU00192"/>
    </source>
</evidence>
<evidence type="ECO:0000256" key="7">
    <source>
        <dbReference type="ARBA" id="ARBA00022737"/>
    </source>
</evidence>
<dbReference type="SMART" id="SM00326">
    <property type="entry name" value="SH3"/>
    <property type="match status" value="1"/>
</dbReference>
<dbReference type="Gene3D" id="2.30.30.40">
    <property type="entry name" value="SH3 Domains"/>
    <property type="match status" value="1"/>
</dbReference>
<dbReference type="Pfam" id="PF14604">
    <property type="entry name" value="SH3_9"/>
    <property type="match status" value="1"/>
</dbReference>